<proteinExistence type="predicted"/>
<evidence type="ECO:0000313" key="2">
    <source>
        <dbReference type="EMBL" id="ORZ34659.1"/>
    </source>
</evidence>
<feature type="compositionally biased region" description="Polar residues" evidence="1">
    <location>
        <begin position="66"/>
        <end position="82"/>
    </location>
</feature>
<dbReference type="Proteomes" id="UP000193411">
    <property type="component" value="Unassembled WGS sequence"/>
</dbReference>
<feature type="region of interest" description="Disordered" evidence="1">
    <location>
        <begin position="63"/>
        <end position="89"/>
    </location>
</feature>
<name>A0A1Y2HJD5_9FUNG</name>
<accession>A0A1Y2HJD5</accession>
<sequence>MDPSTATSAPSTAPASPIFAAPFSNALALTALPCSASTSSDSNNADSPDLGCPQVHRLYAAHRDASASNSHGIGGSSPSANGAKTAKGSLSDAYLRCRADKCVEQTRRLTAVSSAPTFMAKDLIIAGTPC</sequence>
<keyword evidence="3" id="KW-1185">Reference proteome</keyword>
<evidence type="ECO:0000313" key="3">
    <source>
        <dbReference type="Proteomes" id="UP000193411"/>
    </source>
</evidence>
<gene>
    <name evidence="2" type="ORF">BCR44DRAFT_31917</name>
</gene>
<reference evidence="2 3" key="1">
    <citation type="submission" date="2016-07" db="EMBL/GenBank/DDBJ databases">
        <title>Pervasive Adenine N6-methylation of Active Genes in Fungi.</title>
        <authorList>
            <consortium name="DOE Joint Genome Institute"/>
            <person name="Mondo S.J."/>
            <person name="Dannebaum R.O."/>
            <person name="Kuo R.C."/>
            <person name="Labutti K."/>
            <person name="Haridas S."/>
            <person name="Kuo A."/>
            <person name="Salamov A."/>
            <person name="Ahrendt S.R."/>
            <person name="Lipzen A."/>
            <person name="Sullivan W."/>
            <person name="Andreopoulos W.B."/>
            <person name="Clum A."/>
            <person name="Lindquist E."/>
            <person name="Daum C."/>
            <person name="Ramamoorthy G.K."/>
            <person name="Gryganskyi A."/>
            <person name="Culley D."/>
            <person name="Magnuson J.K."/>
            <person name="James T.Y."/>
            <person name="O'Malley M.A."/>
            <person name="Stajich J.E."/>
            <person name="Spatafora J.W."/>
            <person name="Visel A."/>
            <person name="Grigoriev I.V."/>
        </authorList>
    </citation>
    <scope>NUCLEOTIDE SEQUENCE [LARGE SCALE GENOMIC DNA]</scope>
    <source>
        <strain evidence="2 3">PL171</strain>
    </source>
</reference>
<evidence type="ECO:0000256" key="1">
    <source>
        <dbReference type="SAM" id="MobiDB-lite"/>
    </source>
</evidence>
<protein>
    <submittedName>
        <fullName evidence="2">Uncharacterized protein</fullName>
    </submittedName>
</protein>
<organism evidence="2 3">
    <name type="scientific">Catenaria anguillulae PL171</name>
    <dbReference type="NCBI Taxonomy" id="765915"/>
    <lineage>
        <taxon>Eukaryota</taxon>
        <taxon>Fungi</taxon>
        <taxon>Fungi incertae sedis</taxon>
        <taxon>Blastocladiomycota</taxon>
        <taxon>Blastocladiomycetes</taxon>
        <taxon>Blastocladiales</taxon>
        <taxon>Catenariaceae</taxon>
        <taxon>Catenaria</taxon>
    </lineage>
</organism>
<dbReference type="EMBL" id="MCFL01000027">
    <property type="protein sequence ID" value="ORZ34659.1"/>
    <property type="molecule type" value="Genomic_DNA"/>
</dbReference>
<comment type="caution">
    <text evidence="2">The sequence shown here is derived from an EMBL/GenBank/DDBJ whole genome shotgun (WGS) entry which is preliminary data.</text>
</comment>
<dbReference type="AlphaFoldDB" id="A0A1Y2HJD5"/>